<gene>
    <name evidence="2" type="ORF">EF514_10285</name>
</gene>
<keyword evidence="3" id="KW-1185">Reference proteome</keyword>
<protein>
    <recommendedName>
        <fullName evidence="1">Transcriptional coactivator p15 (PC4) C-terminal domain-containing protein</fullName>
    </recommendedName>
</protein>
<name>A0A437S4B8_9FIRM</name>
<dbReference type="Proteomes" id="UP000288812">
    <property type="component" value="Unassembled WGS sequence"/>
</dbReference>
<dbReference type="RefSeq" id="WP_127725361.1">
    <property type="nucleotide sequence ID" value="NZ_RLIH01000022.1"/>
</dbReference>
<dbReference type="GO" id="GO:0006355">
    <property type="term" value="P:regulation of DNA-templated transcription"/>
    <property type="evidence" value="ECO:0007669"/>
    <property type="project" value="InterPro"/>
</dbReference>
<feature type="domain" description="Transcriptional coactivator p15 (PC4) C-terminal" evidence="1">
    <location>
        <begin position="20"/>
        <end position="66"/>
    </location>
</feature>
<dbReference type="GO" id="GO:0003677">
    <property type="term" value="F:DNA binding"/>
    <property type="evidence" value="ECO:0007669"/>
    <property type="project" value="InterPro"/>
</dbReference>
<dbReference type="AlphaFoldDB" id="A0A437S4B8"/>
<dbReference type="PIRSF" id="PIRSF037246">
    <property type="entry name" value="UCP037246"/>
    <property type="match status" value="1"/>
</dbReference>
<sequence>MADFQFEIIKHIKTLSTNARGWSKELNLVSWNNRPPKYDIREWDEEHLKMSKGITFTEEEMAELKEGLENL</sequence>
<accession>A0A437S4B8</accession>
<dbReference type="InterPro" id="IPR003173">
    <property type="entry name" value="PC4_C"/>
</dbReference>
<comment type="caution">
    <text evidence="2">The sequence shown here is derived from an EMBL/GenBank/DDBJ whole genome shotgun (WGS) entry which is preliminary data.</text>
</comment>
<evidence type="ECO:0000259" key="1">
    <source>
        <dbReference type="Pfam" id="PF02229"/>
    </source>
</evidence>
<dbReference type="OrthoDB" id="7067273at2"/>
<proteinExistence type="predicted"/>
<evidence type="ECO:0000313" key="2">
    <source>
        <dbReference type="EMBL" id="RVU53875.1"/>
    </source>
</evidence>
<dbReference type="Gene3D" id="2.30.31.70">
    <property type="match status" value="1"/>
</dbReference>
<evidence type="ECO:0000313" key="3">
    <source>
        <dbReference type="Proteomes" id="UP000288812"/>
    </source>
</evidence>
<dbReference type="Pfam" id="PF02229">
    <property type="entry name" value="PC4"/>
    <property type="match status" value="1"/>
</dbReference>
<organism evidence="2 3">
    <name type="scientific">Anaerosphaera multitolerans</name>
    <dbReference type="NCBI Taxonomy" id="2487351"/>
    <lineage>
        <taxon>Bacteria</taxon>
        <taxon>Bacillati</taxon>
        <taxon>Bacillota</taxon>
        <taxon>Tissierellia</taxon>
        <taxon>Tissierellales</taxon>
        <taxon>Peptoniphilaceae</taxon>
        <taxon>Anaerosphaera</taxon>
    </lineage>
</organism>
<reference evidence="2 3" key="1">
    <citation type="submission" date="2018-11" db="EMBL/GenBank/DDBJ databases">
        <title>Genome sequencing and assembly of Anaerosphaera sp. nov., GS7-6-2.</title>
        <authorList>
            <person name="Rettenmaier R."/>
            <person name="Liebl W."/>
            <person name="Zverlov V."/>
        </authorList>
    </citation>
    <scope>NUCLEOTIDE SEQUENCE [LARGE SCALE GENOMIC DNA]</scope>
    <source>
        <strain evidence="2 3">GS7-6-2</strain>
    </source>
</reference>
<dbReference type="EMBL" id="RLIH01000022">
    <property type="protein sequence ID" value="RVU53875.1"/>
    <property type="molecule type" value="Genomic_DNA"/>
</dbReference>
<dbReference type="InterPro" id="IPR017154">
    <property type="entry name" value="PC4-like"/>
</dbReference>